<dbReference type="SUPFAM" id="SSF52540">
    <property type="entry name" value="P-loop containing nucleoside triphosphate hydrolases"/>
    <property type="match status" value="1"/>
</dbReference>
<keyword evidence="2" id="KW-0547">Nucleotide-binding</keyword>
<organism evidence="5 6">
    <name type="scientific">Aliidiomarina soli</name>
    <dbReference type="NCBI Taxonomy" id="1928574"/>
    <lineage>
        <taxon>Bacteria</taxon>
        <taxon>Pseudomonadati</taxon>
        <taxon>Pseudomonadota</taxon>
        <taxon>Gammaproteobacteria</taxon>
        <taxon>Alteromonadales</taxon>
        <taxon>Idiomarinaceae</taxon>
        <taxon>Aliidiomarina</taxon>
    </lineage>
</organism>
<dbReference type="GO" id="GO:0005524">
    <property type="term" value="F:ATP binding"/>
    <property type="evidence" value="ECO:0007669"/>
    <property type="project" value="UniProtKB-KW"/>
</dbReference>
<evidence type="ECO:0000313" key="6">
    <source>
        <dbReference type="Proteomes" id="UP000287823"/>
    </source>
</evidence>
<evidence type="ECO:0000256" key="3">
    <source>
        <dbReference type="ARBA" id="ARBA00022840"/>
    </source>
</evidence>
<sequence length="240" mass="25789">MSDVVICASNLCVEVQSKKILKHVSFTVHRGEILALLGGNGAGKSTTIKTFLGLLTPTSGSATLAGVNVHQSPAIVREKVAYLPESVMLYGHLTAVENIRYFLSLSGKPKTDADIIESLKRVALQESAWHTVLNGYSKGMRQKTAIALALLREAPILFLDEPTSGLDPVAIDEFNRLVTQLAEQGSTILMVTHDVYGACHVADRIGLLREGEIVGMFDAPDHGNIDSETVHNAFIEGVVA</sequence>
<dbReference type="InterPro" id="IPR027417">
    <property type="entry name" value="P-loop_NTPase"/>
</dbReference>
<dbReference type="PROSITE" id="PS50893">
    <property type="entry name" value="ABC_TRANSPORTER_2"/>
    <property type="match status" value="1"/>
</dbReference>
<dbReference type="EMBL" id="PIPO01000002">
    <property type="protein sequence ID" value="RUO33828.1"/>
    <property type="molecule type" value="Genomic_DNA"/>
</dbReference>
<dbReference type="Pfam" id="PF00005">
    <property type="entry name" value="ABC_tran"/>
    <property type="match status" value="1"/>
</dbReference>
<name>A0A432WJ97_9GAMM</name>
<dbReference type="GO" id="GO:0016887">
    <property type="term" value="F:ATP hydrolysis activity"/>
    <property type="evidence" value="ECO:0007669"/>
    <property type="project" value="InterPro"/>
</dbReference>
<dbReference type="InterPro" id="IPR003439">
    <property type="entry name" value="ABC_transporter-like_ATP-bd"/>
</dbReference>
<evidence type="ECO:0000256" key="2">
    <source>
        <dbReference type="ARBA" id="ARBA00022741"/>
    </source>
</evidence>
<keyword evidence="1" id="KW-0813">Transport</keyword>
<gene>
    <name evidence="5" type="ORF">CWE14_05030</name>
</gene>
<accession>A0A432WJ97</accession>
<evidence type="ECO:0000256" key="1">
    <source>
        <dbReference type="ARBA" id="ARBA00022448"/>
    </source>
</evidence>
<protein>
    <submittedName>
        <fullName evidence="5">ABC transporter ATP-binding protein</fullName>
    </submittedName>
</protein>
<reference evidence="5 6" key="1">
    <citation type="journal article" date="2011" name="Front. Microbiol.">
        <title>Genomic signatures of strain selection and enhancement in Bacillus atrophaeus var. globigii, a historical biowarfare simulant.</title>
        <authorList>
            <person name="Gibbons H.S."/>
            <person name="Broomall S.M."/>
            <person name="McNew L.A."/>
            <person name="Daligault H."/>
            <person name="Chapman C."/>
            <person name="Bruce D."/>
            <person name="Karavis M."/>
            <person name="Krepps M."/>
            <person name="McGregor P.A."/>
            <person name="Hong C."/>
            <person name="Park K.H."/>
            <person name="Akmal A."/>
            <person name="Feldman A."/>
            <person name="Lin J.S."/>
            <person name="Chang W.E."/>
            <person name="Higgs B.W."/>
            <person name="Demirev P."/>
            <person name="Lindquist J."/>
            <person name="Liem A."/>
            <person name="Fochler E."/>
            <person name="Read T.D."/>
            <person name="Tapia R."/>
            <person name="Johnson S."/>
            <person name="Bishop-Lilly K.A."/>
            <person name="Detter C."/>
            <person name="Han C."/>
            <person name="Sozhamannan S."/>
            <person name="Rosenzweig C.N."/>
            <person name="Skowronski E.W."/>
        </authorList>
    </citation>
    <scope>NUCLEOTIDE SEQUENCE [LARGE SCALE GENOMIC DNA]</scope>
    <source>
        <strain evidence="5 6">Y4G10-17</strain>
    </source>
</reference>
<dbReference type="AlphaFoldDB" id="A0A432WJ97"/>
<dbReference type="RefSeq" id="WP_126798395.1">
    <property type="nucleotide sequence ID" value="NZ_PIPO01000002.1"/>
</dbReference>
<dbReference type="Proteomes" id="UP000287823">
    <property type="component" value="Unassembled WGS sequence"/>
</dbReference>
<dbReference type="Gene3D" id="3.40.50.300">
    <property type="entry name" value="P-loop containing nucleotide triphosphate hydrolases"/>
    <property type="match status" value="1"/>
</dbReference>
<keyword evidence="6" id="KW-1185">Reference proteome</keyword>
<dbReference type="CDD" id="cd03230">
    <property type="entry name" value="ABC_DR_subfamily_A"/>
    <property type="match status" value="1"/>
</dbReference>
<evidence type="ECO:0000259" key="4">
    <source>
        <dbReference type="PROSITE" id="PS50893"/>
    </source>
</evidence>
<keyword evidence="3 5" id="KW-0067">ATP-binding</keyword>
<comment type="caution">
    <text evidence="5">The sequence shown here is derived from an EMBL/GenBank/DDBJ whole genome shotgun (WGS) entry which is preliminary data.</text>
</comment>
<evidence type="ECO:0000313" key="5">
    <source>
        <dbReference type="EMBL" id="RUO33828.1"/>
    </source>
</evidence>
<dbReference type="InterPro" id="IPR003593">
    <property type="entry name" value="AAA+_ATPase"/>
</dbReference>
<dbReference type="PANTHER" id="PTHR42939">
    <property type="entry name" value="ABC TRANSPORTER ATP-BINDING PROTEIN ALBC-RELATED"/>
    <property type="match status" value="1"/>
</dbReference>
<dbReference type="InterPro" id="IPR051782">
    <property type="entry name" value="ABC_Transporter_VariousFunc"/>
</dbReference>
<dbReference type="PANTHER" id="PTHR42939:SF1">
    <property type="entry name" value="ABC TRANSPORTER ATP-BINDING PROTEIN ALBC-RELATED"/>
    <property type="match status" value="1"/>
</dbReference>
<dbReference type="SMART" id="SM00382">
    <property type="entry name" value="AAA"/>
    <property type="match status" value="1"/>
</dbReference>
<proteinExistence type="predicted"/>
<feature type="domain" description="ABC transporter" evidence="4">
    <location>
        <begin position="6"/>
        <end position="235"/>
    </location>
</feature>